<dbReference type="PANTHER" id="PTHR19211">
    <property type="entry name" value="ATP-BINDING TRANSPORT PROTEIN-RELATED"/>
    <property type="match status" value="1"/>
</dbReference>
<dbReference type="GO" id="GO:0005524">
    <property type="term" value="F:ATP binding"/>
    <property type="evidence" value="ECO:0007669"/>
    <property type="project" value="UniProtKB-KW"/>
</dbReference>
<dbReference type="PROSITE" id="PS00211">
    <property type="entry name" value="ABC_TRANSPORTER_1"/>
    <property type="match status" value="1"/>
</dbReference>
<dbReference type="InterPro" id="IPR050611">
    <property type="entry name" value="ABCF"/>
</dbReference>
<dbReference type="GO" id="GO:0016887">
    <property type="term" value="F:ATP hydrolysis activity"/>
    <property type="evidence" value="ECO:0007669"/>
    <property type="project" value="InterPro"/>
</dbReference>
<accession>A0A2U1E5W7</accession>
<gene>
    <name evidence="5" type="ORF">C7381_102211</name>
</gene>
<dbReference type="RefSeq" id="WP_116479767.1">
    <property type="nucleotide sequence ID" value="NZ_QEKV01000002.1"/>
</dbReference>
<evidence type="ECO:0000256" key="1">
    <source>
        <dbReference type="ARBA" id="ARBA00022737"/>
    </source>
</evidence>
<evidence type="ECO:0000259" key="4">
    <source>
        <dbReference type="PROSITE" id="PS50893"/>
    </source>
</evidence>
<keyword evidence="2" id="KW-0547">Nucleotide-binding</keyword>
<dbReference type="AlphaFoldDB" id="A0A2U1E5W7"/>
<keyword evidence="3" id="KW-0067">ATP-binding</keyword>
<dbReference type="PROSITE" id="PS50893">
    <property type="entry name" value="ABC_TRANSPORTER_2"/>
    <property type="match status" value="2"/>
</dbReference>
<keyword evidence="6" id="KW-1185">Reference proteome</keyword>
<dbReference type="PANTHER" id="PTHR19211:SF14">
    <property type="entry name" value="ATP-BINDING CASSETTE SUB-FAMILY F MEMBER 1"/>
    <property type="match status" value="1"/>
</dbReference>
<dbReference type="Proteomes" id="UP000245793">
    <property type="component" value="Unassembled WGS sequence"/>
</dbReference>
<evidence type="ECO:0000313" key="5">
    <source>
        <dbReference type="EMBL" id="PVY95321.1"/>
    </source>
</evidence>
<dbReference type="InterPro" id="IPR003593">
    <property type="entry name" value="AAA+_ATPase"/>
</dbReference>
<feature type="domain" description="ABC transporter" evidence="4">
    <location>
        <begin position="313"/>
        <end position="503"/>
    </location>
</feature>
<dbReference type="InterPro" id="IPR017871">
    <property type="entry name" value="ABC_transporter-like_CS"/>
</dbReference>
<comment type="caution">
    <text evidence="5">The sequence shown here is derived from an EMBL/GenBank/DDBJ whole genome shotgun (WGS) entry which is preliminary data.</text>
</comment>
<feature type="domain" description="ABC transporter" evidence="4">
    <location>
        <begin position="1"/>
        <end position="220"/>
    </location>
</feature>
<dbReference type="EMBL" id="QEKV01000002">
    <property type="protein sequence ID" value="PVY95321.1"/>
    <property type="molecule type" value="Genomic_DNA"/>
</dbReference>
<reference evidence="5 6" key="1">
    <citation type="submission" date="2018-04" db="EMBL/GenBank/DDBJ databases">
        <title>Genomic Encyclopedia of Type Strains, Phase IV (KMG-IV): sequencing the most valuable type-strain genomes for metagenomic binning, comparative biology and taxonomic classification.</title>
        <authorList>
            <person name="Goeker M."/>
        </authorList>
    </citation>
    <scope>NUCLEOTIDE SEQUENCE [LARGE SCALE GENOMIC DNA]</scope>
    <source>
        <strain evidence="5 6">DSM 20705</strain>
    </source>
</reference>
<evidence type="ECO:0000256" key="3">
    <source>
        <dbReference type="ARBA" id="ARBA00022840"/>
    </source>
</evidence>
<protein>
    <submittedName>
        <fullName evidence="5">ATPase subunit of ABC transporter with duplicated ATPase domains</fullName>
    </submittedName>
</protein>
<dbReference type="Pfam" id="PF00005">
    <property type="entry name" value="ABC_tran"/>
    <property type="match status" value="2"/>
</dbReference>
<organism evidence="5 6">
    <name type="scientific">Ezakiella coagulans</name>
    <dbReference type="NCBI Taxonomy" id="46507"/>
    <lineage>
        <taxon>Bacteria</taxon>
        <taxon>Bacillati</taxon>
        <taxon>Bacillota</taxon>
        <taxon>Tissierellia</taxon>
        <taxon>Ezakiella</taxon>
    </lineage>
</organism>
<dbReference type="Gene3D" id="3.40.50.300">
    <property type="entry name" value="P-loop containing nucleotide triphosphate hydrolases"/>
    <property type="match status" value="2"/>
</dbReference>
<dbReference type="InterPro" id="IPR003439">
    <property type="entry name" value="ABC_transporter-like_ATP-bd"/>
</dbReference>
<sequence length="503" mass="58320">MQIKNLTITLKKDQRKIIDGLTFSINENEKIALIGEEGNGKSTILKAISNESENLEYANVKGEISKDESTIYVPQILNAADLEKSVEELLYDEESSEADVSEFYKILNQFELEIYDLTRILKTFSGGERVKILISLAISRNPSLLILDEPTNDLDFKSIEALEKIVKNYNGKVIFASHDTRFIQNVANKIMHFELIENKTKSRVNVSSNDYDTYVQNREEAIKTQTQRAKNDEARMNEKEERWRKVHDKVERDLRAERNDHMGRLLKKTMHEVKAKEKIIEREKEFMTKMPVYEEQIFVNYNKERLIENGKCVLCLKLPELEIDGKVLSRDINLEIFGPKKIAIVGKNGAGKTTFLNEIRKNISPDLRVEYMPQNYEDGLNLYENAIMYLKSEHTKDEETKIRTYLASLKFTKDEVTQKTQNLSGGQKAKLFFAKMQLKNPEVLLLDEPTRNISPLSLPMITGEMKEFGGAIIFVSHDRYFIEEVADEIWELNENGLKRIYFE</sequence>
<evidence type="ECO:0000256" key="2">
    <source>
        <dbReference type="ARBA" id="ARBA00022741"/>
    </source>
</evidence>
<dbReference type="CDD" id="cd03221">
    <property type="entry name" value="ABCF_EF-3"/>
    <property type="match status" value="2"/>
</dbReference>
<dbReference type="SMART" id="SM00382">
    <property type="entry name" value="AAA"/>
    <property type="match status" value="2"/>
</dbReference>
<name>A0A2U1E5W7_9FIRM</name>
<dbReference type="SUPFAM" id="SSF52540">
    <property type="entry name" value="P-loop containing nucleoside triphosphate hydrolases"/>
    <property type="match status" value="2"/>
</dbReference>
<dbReference type="InterPro" id="IPR027417">
    <property type="entry name" value="P-loop_NTPase"/>
</dbReference>
<keyword evidence="1" id="KW-0677">Repeat</keyword>
<proteinExistence type="predicted"/>
<evidence type="ECO:0000313" key="6">
    <source>
        <dbReference type="Proteomes" id="UP000245793"/>
    </source>
</evidence>